<dbReference type="KEGG" id="tje:TJEJU_3145"/>
<sequence length="113" mass="13773">MKSLEEFYYNQEDEVKECLLALKSIILKYNAEFTHKWYYRLPCFMYKNQIFCYLWIDKKSKTPYIAIGKGIHINHPDLIKEKRTFTSKLMVEIHQDIPTTKIYTIFDEVMKLY</sequence>
<dbReference type="Gene3D" id="3.90.1150.200">
    <property type="match status" value="1"/>
</dbReference>
<evidence type="ECO:0008006" key="3">
    <source>
        <dbReference type="Google" id="ProtNLM"/>
    </source>
</evidence>
<evidence type="ECO:0000313" key="2">
    <source>
        <dbReference type="Proteomes" id="UP000215214"/>
    </source>
</evidence>
<dbReference type="EMBL" id="LT899436">
    <property type="protein sequence ID" value="SNR16800.1"/>
    <property type="molecule type" value="Genomic_DNA"/>
</dbReference>
<proteinExistence type="predicted"/>
<dbReference type="Proteomes" id="UP000215214">
    <property type="component" value="Chromosome TJEJU"/>
</dbReference>
<evidence type="ECO:0000313" key="1">
    <source>
        <dbReference type="EMBL" id="SNR16800.1"/>
    </source>
</evidence>
<dbReference type="RefSeq" id="WP_095073600.1">
    <property type="nucleotide sequence ID" value="NZ_LT899436.1"/>
</dbReference>
<protein>
    <recommendedName>
        <fullName evidence="3">YdhG-like domain-containing protein</fullName>
    </recommendedName>
</protein>
<dbReference type="AlphaFoldDB" id="A0A238UEG4"/>
<gene>
    <name evidence="1" type="ORF">TJEJU_3145</name>
</gene>
<reference evidence="1 2" key="1">
    <citation type="submission" date="2017-07" db="EMBL/GenBank/DDBJ databases">
        <authorList>
            <person name="Sun Z.S."/>
            <person name="Albrecht U."/>
            <person name="Echele G."/>
            <person name="Lee C.C."/>
        </authorList>
    </citation>
    <scope>NUCLEOTIDE SEQUENCE [LARGE SCALE GENOMIC DNA]</scope>
    <source>
        <strain evidence="2">type strain: KCTC 22618</strain>
    </source>
</reference>
<organism evidence="1 2">
    <name type="scientific">Tenacibaculum jejuense</name>
    <dbReference type="NCBI Taxonomy" id="584609"/>
    <lineage>
        <taxon>Bacteria</taxon>
        <taxon>Pseudomonadati</taxon>
        <taxon>Bacteroidota</taxon>
        <taxon>Flavobacteriia</taxon>
        <taxon>Flavobacteriales</taxon>
        <taxon>Flavobacteriaceae</taxon>
        <taxon>Tenacibaculum</taxon>
    </lineage>
</organism>
<name>A0A238UEG4_9FLAO</name>
<keyword evidence="2" id="KW-1185">Reference proteome</keyword>
<dbReference type="OrthoDB" id="670608at2"/>
<accession>A0A238UEG4</accession>
<dbReference type="SUPFAM" id="SSF159888">
    <property type="entry name" value="YdhG-like"/>
    <property type="match status" value="1"/>
</dbReference>